<feature type="region of interest" description="Disordered" evidence="1">
    <location>
        <begin position="75"/>
        <end position="98"/>
    </location>
</feature>
<evidence type="ECO:0000313" key="3">
    <source>
        <dbReference type="Proteomes" id="UP000756921"/>
    </source>
</evidence>
<comment type="caution">
    <text evidence="2">The sequence shown here is derived from an EMBL/GenBank/DDBJ whole genome shotgun (WGS) entry which is preliminary data.</text>
</comment>
<sequence>MESKAGSDFRPRVAGSSSDHCLDFGTKLGSKYLQLYKSTVLQIYSESKLLSHRLYPLATTIPERGASKVPRIEPCSAGRNHYTHRSTTATTSPKNSEQDLGIDAASSVNEGHLAVEKQMRDIGAELYLEVQQYLGEELDVERKAALRRINWVYYADGELEIHMAISTQSM</sequence>
<dbReference type="OrthoDB" id="10586920at2759"/>
<evidence type="ECO:0000313" key="2">
    <source>
        <dbReference type="EMBL" id="KAF9736649.1"/>
    </source>
</evidence>
<feature type="compositionally biased region" description="Polar residues" evidence="1">
    <location>
        <begin position="85"/>
        <end position="95"/>
    </location>
</feature>
<gene>
    <name evidence="2" type="ORF">PMIN01_04428</name>
</gene>
<dbReference type="EMBL" id="WJXW01000004">
    <property type="protein sequence ID" value="KAF9736649.1"/>
    <property type="molecule type" value="Genomic_DNA"/>
</dbReference>
<name>A0A9P6GJN7_9PLEO</name>
<dbReference type="AlphaFoldDB" id="A0A9P6GJN7"/>
<proteinExistence type="predicted"/>
<reference evidence="2" key="1">
    <citation type="journal article" date="2020" name="Mol. Plant Microbe Interact.">
        <title>Genome Sequence of the Biocontrol Agent Coniothyrium minitans strain Conio (IMI 134523).</title>
        <authorList>
            <person name="Patel D."/>
            <person name="Shittu T.A."/>
            <person name="Baroncelli R."/>
            <person name="Muthumeenakshi S."/>
            <person name="Osborne T.H."/>
            <person name="Janganan T.K."/>
            <person name="Sreenivasaprasad S."/>
        </authorList>
    </citation>
    <scope>NUCLEOTIDE SEQUENCE</scope>
    <source>
        <strain evidence="2">Conio</strain>
    </source>
</reference>
<evidence type="ECO:0000256" key="1">
    <source>
        <dbReference type="SAM" id="MobiDB-lite"/>
    </source>
</evidence>
<keyword evidence="3" id="KW-1185">Reference proteome</keyword>
<protein>
    <submittedName>
        <fullName evidence="2">Uncharacterized protein</fullName>
    </submittedName>
</protein>
<dbReference type="Proteomes" id="UP000756921">
    <property type="component" value="Unassembled WGS sequence"/>
</dbReference>
<organism evidence="2 3">
    <name type="scientific">Paraphaeosphaeria minitans</name>
    <dbReference type="NCBI Taxonomy" id="565426"/>
    <lineage>
        <taxon>Eukaryota</taxon>
        <taxon>Fungi</taxon>
        <taxon>Dikarya</taxon>
        <taxon>Ascomycota</taxon>
        <taxon>Pezizomycotina</taxon>
        <taxon>Dothideomycetes</taxon>
        <taxon>Pleosporomycetidae</taxon>
        <taxon>Pleosporales</taxon>
        <taxon>Massarineae</taxon>
        <taxon>Didymosphaeriaceae</taxon>
        <taxon>Paraphaeosphaeria</taxon>
    </lineage>
</organism>
<accession>A0A9P6GJN7</accession>